<keyword evidence="2" id="KW-1185">Reference proteome</keyword>
<evidence type="ECO:0000313" key="2">
    <source>
        <dbReference type="Proteomes" id="UP000237968"/>
    </source>
</evidence>
<comment type="caution">
    <text evidence="1">The sequence shown here is derived from an EMBL/GenBank/DDBJ whole genome shotgun (WGS) entry which is preliminary data.</text>
</comment>
<proteinExistence type="predicted"/>
<dbReference type="RefSeq" id="WP_106392039.1">
    <property type="nucleotide sequence ID" value="NZ_PVNK01000128.1"/>
</dbReference>
<organism evidence="1 2">
    <name type="scientific">Enhygromyxa salina</name>
    <dbReference type="NCBI Taxonomy" id="215803"/>
    <lineage>
        <taxon>Bacteria</taxon>
        <taxon>Pseudomonadati</taxon>
        <taxon>Myxococcota</taxon>
        <taxon>Polyangia</taxon>
        <taxon>Nannocystales</taxon>
        <taxon>Nannocystaceae</taxon>
        <taxon>Enhygromyxa</taxon>
    </lineage>
</organism>
<protein>
    <submittedName>
        <fullName evidence="1">Uncharacterized protein</fullName>
    </submittedName>
</protein>
<dbReference type="EMBL" id="PVNK01000128">
    <property type="protein sequence ID" value="PRQ02103.1"/>
    <property type="molecule type" value="Genomic_DNA"/>
</dbReference>
<evidence type="ECO:0000313" key="1">
    <source>
        <dbReference type="EMBL" id="PRQ02103.1"/>
    </source>
</evidence>
<reference evidence="1 2" key="1">
    <citation type="submission" date="2018-03" db="EMBL/GenBank/DDBJ databases">
        <title>Draft Genome Sequences of the Obligatory Marine Myxobacteria Enhygromyxa salina SWB005.</title>
        <authorList>
            <person name="Poehlein A."/>
            <person name="Moghaddam J.A."/>
            <person name="Harms H."/>
            <person name="Alanjari M."/>
            <person name="Koenig G.M."/>
            <person name="Daniel R."/>
            <person name="Schaeberle T.F."/>
        </authorList>
    </citation>
    <scope>NUCLEOTIDE SEQUENCE [LARGE SCALE GENOMIC DNA]</scope>
    <source>
        <strain evidence="1 2">SWB005</strain>
    </source>
</reference>
<dbReference type="Proteomes" id="UP000237968">
    <property type="component" value="Unassembled WGS sequence"/>
</dbReference>
<gene>
    <name evidence="1" type="ORF">ENSA5_26450</name>
</gene>
<dbReference type="AlphaFoldDB" id="A0A2S9YAH8"/>
<accession>A0A2S9YAH8</accession>
<sequence>MLADDRIVFSRRGGFVTVRCTVEASARPDGIAWAHEIYDLEGLYDICVDDWSVAPAGSAVEETAKGCSAPPG</sequence>
<name>A0A2S9YAH8_9BACT</name>